<evidence type="ECO:0000256" key="4">
    <source>
        <dbReference type="ARBA" id="ARBA00022989"/>
    </source>
</evidence>
<keyword evidence="9" id="KW-1185">Reference proteome</keyword>
<evidence type="ECO:0000313" key="9">
    <source>
        <dbReference type="Proteomes" id="UP000632138"/>
    </source>
</evidence>
<accession>A0ABS2AP40</accession>
<organism evidence="8 9">
    <name type="scientific">Paractinoplanes ovalisporus</name>
    <dbReference type="NCBI Taxonomy" id="2810368"/>
    <lineage>
        <taxon>Bacteria</taxon>
        <taxon>Bacillati</taxon>
        <taxon>Actinomycetota</taxon>
        <taxon>Actinomycetes</taxon>
        <taxon>Micromonosporales</taxon>
        <taxon>Micromonosporaceae</taxon>
        <taxon>Paractinoplanes</taxon>
    </lineage>
</organism>
<comment type="subcellular location">
    <subcellularLocation>
        <location evidence="1">Cell membrane</location>
        <topology evidence="1">Multi-pass membrane protein</topology>
    </subcellularLocation>
</comment>
<evidence type="ECO:0000256" key="2">
    <source>
        <dbReference type="ARBA" id="ARBA00022475"/>
    </source>
</evidence>
<feature type="transmembrane region" description="Helical" evidence="6">
    <location>
        <begin position="431"/>
        <end position="451"/>
    </location>
</feature>
<reference evidence="8 9" key="1">
    <citation type="submission" date="2021-01" db="EMBL/GenBank/DDBJ databases">
        <title>Actinoplanes sp. nov. LDG1-06 isolated from lichen.</title>
        <authorList>
            <person name="Saeng-In P."/>
            <person name="Phongsopitanun W."/>
            <person name="Kanchanasin P."/>
            <person name="Yuki M."/>
            <person name="Kudo T."/>
            <person name="Ohkuma M."/>
            <person name="Tanasupawat S."/>
        </authorList>
    </citation>
    <scope>NUCLEOTIDE SEQUENCE [LARGE SCALE GENOMIC DNA]</scope>
    <source>
        <strain evidence="8 9">LDG1-06</strain>
    </source>
</reference>
<sequence>MFALIWGAVRTRTTQVLTVLVLTALAAAVAAAGPWFAYASINRAAAADVAAAPNEQRTVSVQQISTIEGDPQAALDQLESTVRGQLPLPSADPITGLALPLGVRAGGATPSMSVAYREGFCDHLRLDGPCPSQPGEAAISAAAAQQLGLTAGDTLTLRASQNADPVSLTVVARYTYADATGPYWNNPLFKAEQGLDPAFTPLDTFRRRELAQPTVAFDLTLPESLLRGDGGYRLGPALQEAQYRLAASGLRLVNSSGPLLTAINHDREEIRLGVVVAMLQTLVLTWFAIGLAGRYTGRDRRGDAALLKLRGSTRSAMLRLAWGQHLLPLTVGALAGLPAGYLLARWLSGPVVAPAQRVEALLLSLAAVGAVLAGGLLVLAAVEGVVLRKPVAELLRQVGSGRGDWRAGLADLLLLAIAVAAVYQARSSAPGSGLAAAAPALVALAVALLLARLLGRIADRGGSVAMRTGHLRLGLTSVQVSRQPGSDRVFALVVVAVALFATTLGLWRGDVAARAERSGAELGADRVLTVQAANRTTLLRAVRAADPEGDKAMAAVIDTGSTPPTLAVDSSRLASVAYWRPEFGPVGLLAAATAESPGPSPVPPITGDRLTVRVRSEGRAPAALGLALQNESSGAGVAVQFPTLRPGEQTLTAAVTGCAEGCRLLRWVLSSPPERNGDLLAAPRGSAVTVRALTQTGSPVEILGAAQLGDIARWRPGTVGAALDIAAGDGTLRIAADPNKAGNPDIGSQVFAVDAAVPPPVVMAGAMPEDWRFDEPWLGSYGVQPVPVRIAGTTGVLPVLGRGGVLLDLETSRRIAGDANPPGRFQVWLSPRADAATVDALRRAGLTISGEETAARRSAQFAGQAPSAITRFGMVAGVVGLLLAAAAIAVAGAVDRRGRLEQLRALRRQGLPLDTAVGTAYAGTSVLIVTGLIAGLVAAAIANPVARVAVRGFADGWNVLPPPGALGWPALGIAGAVSLVVLGLVGWLSVLPLIRGLRAGFTGAGFTGAGR</sequence>
<gene>
    <name evidence="8" type="ORF">JIG36_39600</name>
</gene>
<proteinExistence type="predicted"/>
<evidence type="ECO:0000256" key="5">
    <source>
        <dbReference type="ARBA" id="ARBA00023136"/>
    </source>
</evidence>
<feature type="transmembrane region" description="Helical" evidence="6">
    <location>
        <begin position="966"/>
        <end position="988"/>
    </location>
</feature>
<evidence type="ECO:0000259" key="7">
    <source>
        <dbReference type="Pfam" id="PF02687"/>
    </source>
</evidence>
<feature type="transmembrane region" description="Helical" evidence="6">
    <location>
        <begin position="361"/>
        <end position="386"/>
    </location>
</feature>
<feature type="transmembrane region" description="Helical" evidence="6">
    <location>
        <begin position="872"/>
        <end position="894"/>
    </location>
</feature>
<feature type="transmembrane region" description="Helical" evidence="6">
    <location>
        <begin position="915"/>
        <end position="946"/>
    </location>
</feature>
<dbReference type="Proteomes" id="UP000632138">
    <property type="component" value="Unassembled WGS sequence"/>
</dbReference>
<name>A0ABS2AP40_9ACTN</name>
<protein>
    <submittedName>
        <fullName evidence="8">ABC transporter permease</fullName>
    </submittedName>
</protein>
<keyword evidence="5 6" id="KW-0472">Membrane</keyword>
<dbReference type="RefSeq" id="WP_203381595.1">
    <property type="nucleotide sequence ID" value="NZ_JAENHP010000020.1"/>
</dbReference>
<evidence type="ECO:0000256" key="6">
    <source>
        <dbReference type="SAM" id="Phobius"/>
    </source>
</evidence>
<dbReference type="EMBL" id="JAENHP010000020">
    <property type="protein sequence ID" value="MBM2621627.1"/>
    <property type="molecule type" value="Genomic_DNA"/>
</dbReference>
<keyword evidence="2" id="KW-1003">Cell membrane</keyword>
<evidence type="ECO:0000313" key="8">
    <source>
        <dbReference type="EMBL" id="MBM2621627.1"/>
    </source>
</evidence>
<dbReference type="Pfam" id="PF02687">
    <property type="entry name" value="FtsX"/>
    <property type="match status" value="1"/>
</dbReference>
<dbReference type="InterPro" id="IPR003838">
    <property type="entry name" value="ABC3_permease_C"/>
</dbReference>
<evidence type="ECO:0000256" key="3">
    <source>
        <dbReference type="ARBA" id="ARBA00022692"/>
    </source>
</evidence>
<feature type="transmembrane region" description="Helical" evidence="6">
    <location>
        <begin position="316"/>
        <end position="341"/>
    </location>
</feature>
<keyword evidence="4 6" id="KW-1133">Transmembrane helix</keyword>
<comment type="caution">
    <text evidence="8">The sequence shown here is derived from an EMBL/GenBank/DDBJ whole genome shotgun (WGS) entry which is preliminary data.</text>
</comment>
<evidence type="ECO:0000256" key="1">
    <source>
        <dbReference type="ARBA" id="ARBA00004651"/>
    </source>
</evidence>
<feature type="domain" description="ABC3 transporter permease C-terminal" evidence="7">
    <location>
        <begin position="276"/>
        <end position="378"/>
    </location>
</feature>
<keyword evidence="3 6" id="KW-0812">Transmembrane</keyword>
<feature type="transmembrane region" description="Helical" evidence="6">
    <location>
        <begin position="272"/>
        <end position="295"/>
    </location>
</feature>
<feature type="transmembrane region" description="Helical" evidence="6">
    <location>
        <begin position="489"/>
        <end position="507"/>
    </location>
</feature>